<dbReference type="KEGG" id="chig:CH63R_12848"/>
<proteinExistence type="predicted"/>
<comment type="caution">
    <text evidence="1">The sequence shown here is derived from an EMBL/GenBank/DDBJ whole genome shotgun (WGS) entry which is preliminary data.</text>
</comment>
<evidence type="ECO:0000313" key="1">
    <source>
        <dbReference type="EMBL" id="OBR03721.1"/>
    </source>
</evidence>
<dbReference type="EMBL" id="LTAN01000009">
    <property type="protein sequence ID" value="OBR03721.1"/>
    <property type="molecule type" value="Genomic_DNA"/>
</dbReference>
<gene>
    <name evidence="1" type="ORF">CH63R_12848</name>
</gene>
<dbReference type="GeneID" id="28871929"/>
<protein>
    <submittedName>
        <fullName evidence="1">Uncharacterized protein</fullName>
    </submittedName>
</protein>
<evidence type="ECO:0000313" key="2">
    <source>
        <dbReference type="Proteomes" id="UP000092177"/>
    </source>
</evidence>
<dbReference type="VEuPathDB" id="FungiDB:CH63R_12848"/>
<name>A0A1B7XVE4_COLHI</name>
<organism evidence="1 2">
    <name type="scientific">Colletotrichum higginsianum (strain IMI 349063)</name>
    <name type="common">Crucifer anthracnose fungus</name>
    <dbReference type="NCBI Taxonomy" id="759273"/>
    <lineage>
        <taxon>Eukaryota</taxon>
        <taxon>Fungi</taxon>
        <taxon>Dikarya</taxon>
        <taxon>Ascomycota</taxon>
        <taxon>Pezizomycotina</taxon>
        <taxon>Sordariomycetes</taxon>
        <taxon>Hypocreomycetidae</taxon>
        <taxon>Glomerellales</taxon>
        <taxon>Glomerellaceae</taxon>
        <taxon>Colletotrichum</taxon>
        <taxon>Colletotrichum destructivum species complex</taxon>
    </lineage>
</organism>
<dbReference type="RefSeq" id="XP_018152239.1">
    <property type="nucleotide sequence ID" value="XM_018307822.1"/>
</dbReference>
<sequence>MQFSPPSWCDHLRGLTSKHGVGARFCCPFGTGFDLALPLAFRLDFAPVLGKLLSRNGLGHPDNVADRIPLNEFRLARGYIHLHSHLMTGRFITVE</sequence>
<keyword evidence="2" id="KW-1185">Reference proteome</keyword>
<reference evidence="2" key="1">
    <citation type="journal article" date="2017" name="BMC Genomics">
        <title>Gapless genome assembly of Colletotrichum higginsianum reveals chromosome structure and association of transposable elements with secondary metabolite gene clusters.</title>
        <authorList>
            <person name="Dallery J.-F."/>
            <person name="Lapalu N."/>
            <person name="Zampounis A."/>
            <person name="Pigne S."/>
            <person name="Luyten I."/>
            <person name="Amselem J."/>
            <person name="Wittenberg A.H.J."/>
            <person name="Zhou S."/>
            <person name="de Queiroz M.V."/>
            <person name="Robin G.P."/>
            <person name="Auger A."/>
            <person name="Hainaut M."/>
            <person name="Henrissat B."/>
            <person name="Kim K.-T."/>
            <person name="Lee Y.-H."/>
            <person name="Lespinet O."/>
            <person name="Schwartz D.C."/>
            <person name="Thon M.R."/>
            <person name="O'Connell R.J."/>
        </authorList>
    </citation>
    <scope>NUCLEOTIDE SEQUENCE [LARGE SCALE GENOMIC DNA]</scope>
    <source>
        <strain evidence="2">IMI 349063</strain>
    </source>
</reference>
<dbReference type="Proteomes" id="UP000092177">
    <property type="component" value="Chromosome 9"/>
</dbReference>
<dbReference type="AlphaFoldDB" id="A0A1B7XVE4"/>
<accession>A0A1B7XVE4</accession>